<evidence type="ECO:0000313" key="2">
    <source>
        <dbReference type="EMBL" id="CAG7890116.1"/>
    </source>
</evidence>
<gene>
    <name evidence="3" type="ORF">BRAA01T03870Z</name>
    <name evidence="2" type="ORF">BRAPAZ1V2_A01P41920.2</name>
</gene>
<evidence type="ECO:0000259" key="1">
    <source>
        <dbReference type="Pfam" id="PF14111"/>
    </source>
</evidence>
<accession>A0A3P5ZZG7</accession>
<sequence>MLNTSHRNKNEYIIGKFHRCSLPPGGLVHAVANRNWGRSRKISCKKIGDSTYMFYIPHAPTHQWVIQRGVWNIDDCLLFVLSWTPEDSFKFTELSTLPVWVTLMNISDSCYSRLGISHIASGLGEPILTHKP</sequence>
<reference evidence="3" key="1">
    <citation type="submission" date="2018-11" db="EMBL/GenBank/DDBJ databases">
        <authorList>
            <consortium name="Genoscope - CEA"/>
            <person name="William W."/>
        </authorList>
    </citation>
    <scope>NUCLEOTIDE SEQUENCE</scope>
</reference>
<name>A0A3P5ZZG7_BRACM</name>
<dbReference type="PANTHER" id="PTHR31286">
    <property type="entry name" value="GLYCINE-RICH CELL WALL STRUCTURAL PROTEIN 1.8-LIKE"/>
    <property type="match status" value="1"/>
</dbReference>
<dbReference type="EMBL" id="LR031571">
    <property type="protein sequence ID" value="VDC77368.1"/>
    <property type="molecule type" value="Genomic_DNA"/>
</dbReference>
<dbReference type="InterPro" id="IPR025558">
    <property type="entry name" value="DUF4283"/>
</dbReference>
<protein>
    <recommendedName>
        <fullName evidence="1">DUF4283 domain-containing protein</fullName>
    </recommendedName>
</protein>
<dbReference type="EMBL" id="LS974617">
    <property type="protein sequence ID" value="CAG7890116.1"/>
    <property type="molecule type" value="Genomic_DNA"/>
</dbReference>
<feature type="domain" description="DUF4283" evidence="1">
    <location>
        <begin position="10"/>
        <end position="86"/>
    </location>
</feature>
<evidence type="ECO:0000313" key="3">
    <source>
        <dbReference type="EMBL" id="VDC77368.1"/>
    </source>
</evidence>
<dbReference type="Pfam" id="PF14111">
    <property type="entry name" value="DUF4283"/>
    <property type="match status" value="1"/>
</dbReference>
<dbReference type="InterPro" id="IPR040256">
    <property type="entry name" value="At4g02000-like"/>
</dbReference>
<proteinExistence type="predicted"/>
<dbReference type="AlphaFoldDB" id="A0A3P5ZZG7"/>
<dbReference type="Gramene" id="A01p41920.2_BraZ1">
    <property type="protein sequence ID" value="A01p41920.2_BraZ1.CDS.1"/>
    <property type="gene ID" value="A01g41920.2_BraZ1"/>
</dbReference>
<dbReference type="PANTHER" id="PTHR31286:SF78">
    <property type="entry name" value="CCHC-TYPE DOMAIN-CONTAINING PROTEIN"/>
    <property type="match status" value="1"/>
</dbReference>
<dbReference type="Proteomes" id="UP000694005">
    <property type="component" value="Chromosome A01"/>
</dbReference>
<organism evidence="3">
    <name type="scientific">Brassica campestris</name>
    <name type="common">Field mustard</name>
    <dbReference type="NCBI Taxonomy" id="3711"/>
    <lineage>
        <taxon>Eukaryota</taxon>
        <taxon>Viridiplantae</taxon>
        <taxon>Streptophyta</taxon>
        <taxon>Embryophyta</taxon>
        <taxon>Tracheophyta</taxon>
        <taxon>Spermatophyta</taxon>
        <taxon>Magnoliopsida</taxon>
        <taxon>eudicotyledons</taxon>
        <taxon>Gunneridae</taxon>
        <taxon>Pentapetalae</taxon>
        <taxon>rosids</taxon>
        <taxon>malvids</taxon>
        <taxon>Brassicales</taxon>
        <taxon>Brassicaceae</taxon>
        <taxon>Brassiceae</taxon>
        <taxon>Brassica</taxon>
    </lineage>
</organism>